<dbReference type="EMBL" id="JXTP01000074">
    <property type="protein sequence ID" value="KIU26532.1"/>
    <property type="molecule type" value="Genomic_DNA"/>
</dbReference>
<gene>
    <name evidence="2" type="ORF">SR41_13910</name>
</gene>
<dbReference type="Pfam" id="PF26624">
    <property type="entry name" value="DUF8200"/>
    <property type="match status" value="1"/>
</dbReference>
<dbReference type="InterPro" id="IPR058513">
    <property type="entry name" value="DUF8200"/>
</dbReference>
<feature type="signal peptide" evidence="1">
    <location>
        <begin position="1"/>
        <end position="26"/>
    </location>
</feature>
<comment type="caution">
    <text evidence="2">The sequence shown here is derived from an EMBL/GenBank/DDBJ whole genome shotgun (WGS) entry which is preliminary data.</text>
</comment>
<evidence type="ECO:0000313" key="3">
    <source>
        <dbReference type="Proteomes" id="UP000033203"/>
    </source>
</evidence>
<protein>
    <recommendedName>
        <fullName evidence="4">UrcA family protein</fullName>
    </recommendedName>
</protein>
<organism evidence="2 3">
    <name type="scientific">Sphingomonas melonis</name>
    <dbReference type="NCBI Taxonomy" id="152682"/>
    <lineage>
        <taxon>Bacteria</taxon>
        <taxon>Pseudomonadati</taxon>
        <taxon>Pseudomonadota</taxon>
        <taxon>Alphaproteobacteria</taxon>
        <taxon>Sphingomonadales</taxon>
        <taxon>Sphingomonadaceae</taxon>
        <taxon>Sphingomonas</taxon>
    </lineage>
</organism>
<evidence type="ECO:0000256" key="1">
    <source>
        <dbReference type="SAM" id="SignalP"/>
    </source>
</evidence>
<evidence type="ECO:0008006" key="4">
    <source>
        <dbReference type="Google" id="ProtNLM"/>
    </source>
</evidence>
<evidence type="ECO:0000313" key="2">
    <source>
        <dbReference type="EMBL" id="KIU26532.1"/>
    </source>
</evidence>
<accession>A0A0D1M6Y7</accession>
<proteinExistence type="predicted"/>
<dbReference type="Proteomes" id="UP000033203">
    <property type="component" value="Unassembled WGS sequence"/>
</dbReference>
<dbReference type="AlphaFoldDB" id="A0A0D1M6Y7"/>
<sequence length="107" mass="10917">MKLLSTLAPTLALAITTLFGATVAGAAATDTYVAVPTAPSAKASFITRSTVWRAREGGFVAGQAPERPAVLCELVAREVGTLSSFTVGGTAYDAEQLAKCNAKAKKA</sequence>
<dbReference type="NCBIfam" id="NF047636">
    <property type="entry name" value="CC_3452_fam"/>
    <property type="match status" value="1"/>
</dbReference>
<feature type="chain" id="PRO_5002243515" description="UrcA family protein" evidence="1">
    <location>
        <begin position="27"/>
        <end position="107"/>
    </location>
</feature>
<dbReference type="PATRIC" id="fig|1549858.7.peg.3930"/>
<dbReference type="InterPro" id="IPR058067">
    <property type="entry name" value="CC_3452-like"/>
</dbReference>
<name>A0A0D1M6Y7_9SPHN</name>
<reference evidence="2 3" key="1">
    <citation type="submission" date="2015-01" db="EMBL/GenBank/DDBJ databases">
        <title>Genome of Sphingomonas taxi strain 30a.</title>
        <authorList>
            <person name="Eevers N."/>
            <person name="Van Hamme J."/>
            <person name="Bottos E."/>
            <person name="Weyens N."/>
            <person name="Vangronsveld J."/>
        </authorList>
    </citation>
    <scope>NUCLEOTIDE SEQUENCE [LARGE SCALE GENOMIC DNA]</scope>
    <source>
        <strain evidence="2 3">30a</strain>
    </source>
</reference>
<keyword evidence="1" id="KW-0732">Signal</keyword>